<dbReference type="InterPro" id="IPR018968">
    <property type="entry name" value="Phasin"/>
</dbReference>
<dbReference type="AlphaFoldDB" id="A0A437QDN7"/>
<evidence type="ECO:0000313" key="3">
    <source>
        <dbReference type="EMBL" id="RVU32658.1"/>
    </source>
</evidence>
<proteinExistence type="predicted"/>
<evidence type="ECO:0000313" key="4">
    <source>
        <dbReference type="Proteomes" id="UP000282818"/>
    </source>
</evidence>
<evidence type="ECO:0000259" key="2">
    <source>
        <dbReference type="Pfam" id="PF09361"/>
    </source>
</evidence>
<accession>A0A437QDN7</accession>
<dbReference type="Proteomes" id="UP000282818">
    <property type="component" value="Unassembled WGS sequence"/>
</dbReference>
<dbReference type="EMBL" id="SACQ01000001">
    <property type="protein sequence ID" value="RVU32658.1"/>
    <property type="molecule type" value="Genomic_DNA"/>
</dbReference>
<evidence type="ECO:0000256" key="1">
    <source>
        <dbReference type="SAM" id="MobiDB-lite"/>
    </source>
</evidence>
<protein>
    <submittedName>
        <fullName evidence="3">Phasin family protein</fullName>
    </submittedName>
</protein>
<keyword evidence="4" id="KW-1185">Reference proteome</keyword>
<gene>
    <name evidence="3" type="ORF">EOE65_03105</name>
</gene>
<reference evidence="3 4" key="1">
    <citation type="submission" date="2019-01" db="EMBL/GenBank/DDBJ databases">
        <authorList>
            <person name="Chen W.-M."/>
        </authorList>
    </citation>
    <scope>NUCLEOTIDE SEQUENCE [LARGE SCALE GENOMIC DNA]</scope>
    <source>
        <strain evidence="3 4">HPM-16</strain>
    </source>
</reference>
<feature type="domain" description="Phasin" evidence="2">
    <location>
        <begin position="4"/>
        <end position="100"/>
    </location>
</feature>
<organism evidence="3 4">
    <name type="scientific">Neptunomonas marina</name>
    <dbReference type="NCBI Taxonomy" id="1815562"/>
    <lineage>
        <taxon>Bacteria</taxon>
        <taxon>Pseudomonadati</taxon>
        <taxon>Pseudomonadota</taxon>
        <taxon>Gammaproteobacteria</taxon>
        <taxon>Oceanospirillales</taxon>
        <taxon>Oceanospirillaceae</taxon>
        <taxon>Neptunomonas</taxon>
    </lineage>
</organism>
<feature type="region of interest" description="Disordered" evidence="1">
    <location>
        <begin position="133"/>
        <end position="153"/>
    </location>
</feature>
<sequence>MYQDMMKDVQEKMKPFNDAVEINKATAEKLVALHTEYVSDLFNSGVNQMKALTEVKAPKDALELQMSYFKELDAKLTNVAEQEIAAMVEAKEKLTVLAEQSMSDLSEAPALQEVTQMFQAAQAKVQETTEAMTAAAKPAEKPAAKTARKASAA</sequence>
<dbReference type="RefSeq" id="WP_127692826.1">
    <property type="nucleotide sequence ID" value="NZ_SACQ01000001.1"/>
</dbReference>
<comment type="caution">
    <text evidence="3">The sequence shown here is derived from an EMBL/GenBank/DDBJ whole genome shotgun (WGS) entry which is preliminary data.</text>
</comment>
<dbReference type="Pfam" id="PF09361">
    <property type="entry name" value="Phasin_2"/>
    <property type="match status" value="1"/>
</dbReference>
<name>A0A437QDN7_9GAMM</name>